<feature type="region of interest" description="Disordered" evidence="1">
    <location>
        <begin position="25"/>
        <end position="103"/>
    </location>
</feature>
<dbReference type="Proteomes" id="UP000006906">
    <property type="component" value="Chromosome 16"/>
</dbReference>
<dbReference type="KEGG" id="cre:CHLRE_16g678101v5"/>
<organism evidence="2 3">
    <name type="scientific">Chlamydomonas reinhardtii</name>
    <name type="common">Chlamydomonas smithii</name>
    <dbReference type="NCBI Taxonomy" id="3055"/>
    <lineage>
        <taxon>Eukaryota</taxon>
        <taxon>Viridiplantae</taxon>
        <taxon>Chlorophyta</taxon>
        <taxon>core chlorophytes</taxon>
        <taxon>Chlorophyceae</taxon>
        <taxon>CS clade</taxon>
        <taxon>Chlamydomonadales</taxon>
        <taxon>Chlamydomonadaceae</taxon>
        <taxon>Chlamydomonas</taxon>
    </lineage>
</organism>
<evidence type="ECO:0000256" key="1">
    <source>
        <dbReference type="SAM" id="MobiDB-lite"/>
    </source>
</evidence>
<sequence>MSEADDAAAKRAALAEARRQKILARGADRLNRITLGTPIPEATPPSTVTEPEAAPEIAATAEAPAPALAAPAPEPAGPAAPASPAQAADAPGSSANPDLPVDAPEDVAASMRQAEQAMHALLNQLSDPRPGQSPADSDVASLLQAMAAQAGAGNPAAAPRSLELGAEASRRPTPSQTVGPAARGGRGVGRVLEAVLGGVGSLLLGVAGPRLSGAVSRTQLARCLLALAAAAALQSGLLEPAALGVPPMVLLLLTEVALVAGAWVLARGGGADGLGRSGGMSRVGSSSTILDGMAADADSTSGAGGAAAAAAAAGGGASPPPKFDWLTLVPGLRPLLDGLSSIQALVGGLVGDGAVFVATTVALAACRELAWPRPAGSGAAAGHVEL</sequence>
<dbReference type="InParanoid" id="A0A2K3CVW2"/>
<dbReference type="RefSeq" id="XP_042916223.1">
    <property type="nucleotide sequence ID" value="XM_043071349.1"/>
</dbReference>
<keyword evidence="3" id="KW-1185">Reference proteome</keyword>
<dbReference type="AlphaFoldDB" id="A0A2K3CVW2"/>
<evidence type="ECO:0000313" key="2">
    <source>
        <dbReference type="EMBL" id="PNW72422.1"/>
    </source>
</evidence>
<feature type="compositionally biased region" description="Low complexity" evidence="1">
    <location>
        <begin position="50"/>
        <end position="71"/>
    </location>
</feature>
<accession>A0A2K3CVW2</accession>
<protein>
    <submittedName>
        <fullName evidence="2">Uncharacterized protein</fullName>
    </submittedName>
</protein>
<dbReference type="EMBL" id="CM008977">
    <property type="protein sequence ID" value="PNW72422.1"/>
    <property type="molecule type" value="Genomic_DNA"/>
</dbReference>
<feature type="compositionally biased region" description="Low complexity" evidence="1">
    <location>
        <begin position="79"/>
        <end position="91"/>
    </location>
</feature>
<gene>
    <name evidence="2" type="ORF">CHLRE_16g678101v5</name>
</gene>
<name>A0A2K3CVW2_CHLRE</name>
<reference evidence="2 3" key="1">
    <citation type="journal article" date="2007" name="Science">
        <title>The Chlamydomonas genome reveals the evolution of key animal and plant functions.</title>
        <authorList>
            <person name="Merchant S.S."/>
            <person name="Prochnik S.E."/>
            <person name="Vallon O."/>
            <person name="Harris E.H."/>
            <person name="Karpowicz S.J."/>
            <person name="Witman G.B."/>
            <person name="Terry A."/>
            <person name="Salamov A."/>
            <person name="Fritz-Laylin L.K."/>
            <person name="Marechal-Drouard L."/>
            <person name="Marshall W.F."/>
            <person name="Qu L.H."/>
            <person name="Nelson D.R."/>
            <person name="Sanderfoot A.A."/>
            <person name="Spalding M.H."/>
            <person name="Kapitonov V.V."/>
            <person name="Ren Q."/>
            <person name="Ferris P."/>
            <person name="Lindquist E."/>
            <person name="Shapiro H."/>
            <person name="Lucas S.M."/>
            <person name="Grimwood J."/>
            <person name="Schmutz J."/>
            <person name="Cardol P."/>
            <person name="Cerutti H."/>
            <person name="Chanfreau G."/>
            <person name="Chen C.L."/>
            <person name="Cognat V."/>
            <person name="Croft M.T."/>
            <person name="Dent R."/>
            <person name="Dutcher S."/>
            <person name="Fernandez E."/>
            <person name="Fukuzawa H."/>
            <person name="Gonzalez-Ballester D."/>
            <person name="Gonzalez-Halphen D."/>
            <person name="Hallmann A."/>
            <person name="Hanikenne M."/>
            <person name="Hippler M."/>
            <person name="Inwood W."/>
            <person name="Jabbari K."/>
            <person name="Kalanon M."/>
            <person name="Kuras R."/>
            <person name="Lefebvre P.A."/>
            <person name="Lemaire S.D."/>
            <person name="Lobanov A.V."/>
            <person name="Lohr M."/>
            <person name="Manuell A."/>
            <person name="Meier I."/>
            <person name="Mets L."/>
            <person name="Mittag M."/>
            <person name="Mittelmeier T."/>
            <person name="Moroney J.V."/>
            <person name="Moseley J."/>
            <person name="Napoli C."/>
            <person name="Nedelcu A.M."/>
            <person name="Niyogi K."/>
            <person name="Novoselov S.V."/>
            <person name="Paulsen I.T."/>
            <person name="Pazour G."/>
            <person name="Purton S."/>
            <person name="Ral J.P."/>
            <person name="Riano-Pachon D.M."/>
            <person name="Riekhof W."/>
            <person name="Rymarquis L."/>
            <person name="Schroda M."/>
            <person name="Stern D."/>
            <person name="Umen J."/>
            <person name="Willows R."/>
            <person name="Wilson N."/>
            <person name="Zimmer S.L."/>
            <person name="Allmer J."/>
            <person name="Balk J."/>
            <person name="Bisova K."/>
            <person name="Chen C.J."/>
            <person name="Elias M."/>
            <person name="Gendler K."/>
            <person name="Hauser C."/>
            <person name="Lamb M.R."/>
            <person name="Ledford H."/>
            <person name="Long J.C."/>
            <person name="Minagawa J."/>
            <person name="Page M.D."/>
            <person name="Pan J."/>
            <person name="Pootakham W."/>
            <person name="Roje S."/>
            <person name="Rose A."/>
            <person name="Stahlberg E."/>
            <person name="Terauchi A.M."/>
            <person name="Yang P."/>
            <person name="Ball S."/>
            <person name="Bowler C."/>
            <person name="Dieckmann C.L."/>
            <person name="Gladyshev V.N."/>
            <person name="Green P."/>
            <person name="Jorgensen R."/>
            <person name="Mayfield S."/>
            <person name="Mueller-Roeber B."/>
            <person name="Rajamani S."/>
            <person name="Sayre R.T."/>
            <person name="Brokstein P."/>
            <person name="Dubchak I."/>
            <person name="Goodstein D."/>
            <person name="Hornick L."/>
            <person name="Huang Y.W."/>
            <person name="Jhaveri J."/>
            <person name="Luo Y."/>
            <person name="Martinez D."/>
            <person name="Ngau W.C."/>
            <person name="Otillar B."/>
            <person name="Poliakov A."/>
            <person name="Porter A."/>
            <person name="Szajkowski L."/>
            <person name="Werner G."/>
            <person name="Zhou K."/>
            <person name="Grigoriev I.V."/>
            <person name="Rokhsar D.S."/>
            <person name="Grossman A.R."/>
        </authorList>
    </citation>
    <scope>NUCLEOTIDE SEQUENCE [LARGE SCALE GENOMIC DNA]</scope>
    <source>
        <strain evidence="3">CC-503</strain>
    </source>
</reference>
<dbReference type="GeneID" id="66056690"/>
<dbReference type="Gramene" id="PNW72422">
    <property type="protein sequence ID" value="PNW72422"/>
    <property type="gene ID" value="CHLRE_16g678101v5"/>
</dbReference>
<dbReference type="ExpressionAtlas" id="A0A2K3CVW2">
    <property type="expression patterns" value="baseline"/>
</dbReference>
<evidence type="ECO:0000313" key="3">
    <source>
        <dbReference type="Proteomes" id="UP000006906"/>
    </source>
</evidence>
<proteinExistence type="predicted"/>